<feature type="compositionally biased region" description="Pro residues" evidence="1">
    <location>
        <begin position="57"/>
        <end position="70"/>
    </location>
</feature>
<feature type="region of interest" description="Disordered" evidence="1">
    <location>
        <begin position="1"/>
        <end position="129"/>
    </location>
</feature>
<sequence>MERHQIFNAASTVNQASLPTDRFPARGSKEESSYDHISLSIAPAKAPGKSWLREKLPPQPAFPPRSPVRPPSNGRIAPPKPSRQPLWGCSPLLGPPPSPAAHRPCLNSRVRPNPPNAASNKTVNHDLCP</sequence>
<keyword evidence="3" id="KW-1185">Reference proteome</keyword>
<gene>
    <name evidence="2" type="ORF">CHARACLAT_029224</name>
</gene>
<dbReference type="EMBL" id="JAHUTJ010069653">
    <property type="protein sequence ID" value="MED6291996.1"/>
    <property type="molecule type" value="Genomic_DNA"/>
</dbReference>
<organism evidence="2 3">
    <name type="scientific">Characodon lateralis</name>
    <dbReference type="NCBI Taxonomy" id="208331"/>
    <lineage>
        <taxon>Eukaryota</taxon>
        <taxon>Metazoa</taxon>
        <taxon>Chordata</taxon>
        <taxon>Craniata</taxon>
        <taxon>Vertebrata</taxon>
        <taxon>Euteleostomi</taxon>
        <taxon>Actinopterygii</taxon>
        <taxon>Neopterygii</taxon>
        <taxon>Teleostei</taxon>
        <taxon>Neoteleostei</taxon>
        <taxon>Acanthomorphata</taxon>
        <taxon>Ovalentaria</taxon>
        <taxon>Atherinomorphae</taxon>
        <taxon>Cyprinodontiformes</taxon>
        <taxon>Goodeidae</taxon>
        <taxon>Characodon</taxon>
    </lineage>
</organism>
<dbReference type="Proteomes" id="UP001352852">
    <property type="component" value="Unassembled WGS sequence"/>
</dbReference>
<evidence type="ECO:0000256" key="1">
    <source>
        <dbReference type="SAM" id="MobiDB-lite"/>
    </source>
</evidence>
<feature type="compositionally biased region" description="Basic and acidic residues" evidence="1">
    <location>
        <begin position="23"/>
        <end position="34"/>
    </location>
</feature>
<name>A0ABU7EXR4_9TELE</name>
<protein>
    <submittedName>
        <fullName evidence="2">Uncharacterized protein</fullName>
    </submittedName>
</protein>
<evidence type="ECO:0000313" key="3">
    <source>
        <dbReference type="Proteomes" id="UP001352852"/>
    </source>
</evidence>
<accession>A0ABU7EXR4</accession>
<feature type="compositionally biased region" description="Polar residues" evidence="1">
    <location>
        <begin position="8"/>
        <end position="18"/>
    </location>
</feature>
<reference evidence="2 3" key="1">
    <citation type="submission" date="2021-06" db="EMBL/GenBank/DDBJ databases">
        <authorList>
            <person name="Palmer J.M."/>
        </authorList>
    </citation>
    <scope>NUCLEOTIDE SEQUENCE [LARGE SCALE GENOMIC DNA]</scope>
    <source>
        <strain evidence="2 3">CL_MEX2019</strain>
        <tissue evidence="2">Muscle</tissue>
    </source>
</reference>
<evidence type="ECO:0000313" key="2">
    <source>
        <dbReference type="EMBL" id="MED6291996.1"/>
    </source>
</evidence>
<proteinExistence type="predicted"/>
<comment type="caution">
    <text evidence="2">The sequence shown here is derived from an EMBL/GenBank/DDBJ whole genome shotgun (WGS) entry which is preliminary data.</text>
</comment>